<organism evidence="1">
    <name type="scientific">bioreactor metagenome</name>
    <dbReference type="NCBI Taxonomy" id="1076179"/>
    <lineage>
        <taxon>unclassified sequences</taxon>
        <taxon>metagenomes</taxon>
        <taxon>ecological metagenomes</taxon>
    </lineage>
</organism>
<proteinExistence type="predicted"/>
<name>A0A644YIH8_9ZZZZ</name>
<dbReference type="EMBL" id="VSSQ01005187">
    <property type="protein sequence ID" value="MPM28190.1"/>
    <property type="molecule type" value="Genomic_DNA"/>
</dbReference>
<protein>
    <submittedName>
        <fullName evidence="1">Uncharacterized protein</fullName>
    </submittedName>
</protein>
<reference evidence="1" key="1">
    <citation type="submission" date="2019-08" db="EMBL/GenBank/DDBJ databases">
        <authorList>
            <person name="Kucharzyk K."/>
            <person name="Murdoch R.W."/>
            <person name="Higgins S."/>
            <person name="Loffler F."/>
        </authorList>
    </citation>
    <scope>NUCLEOTIDE SEQUENCE</scope>
</reference>
<comment type="caution">
    <text evidence="1">The sequence shown here is derived from an EMBL/GenBank/DDBJ whole genome shotgun (WGS) entry which is preliminary data.</text>
</comment>
<sequence>MERKKSGKLWRILLTLTLAVGLLPALPQRAGAGIIGASVAFDSGVIHYPTVSVVNEGDTTVEFKDAYDKPFIDIEVGLDLTNG</sequence>
<evidence type="ECO:0000313" key="1">
    <source>
        <dbReference type="EMBL" id="MPM28190.1"/>
    </source>
</evidence>
<dbReference type="AlphaFoldDB" id="A0A644YIH8"/>
<accession>A0A644YIH8</accession>
<gene>
    <name evidence="1" type="ORF">SDC9_74709</name>
</gene>